<feature type="transmembrane region" description="Helical" evidence="8">
    <location>
        <begin position="65"/>
        <end position="87"/>
    </location>
</feature>
<keyword evidence="4 8" id="KW-0812">Transmembrane</keyword>
<reference evidence="9" key="1">
    <citation type="submission" date="2023-06" db="EMBL/GenBank/DDBJ databases">
        <title>Reference genome for the Northern bat (Eptesicus nilssonii), a most northern bat species.</title>
        <authorList>
            <person name="Laine V.N."/>
            <person name="Pulliainen A.T."/>
            <person name="Lilley T.M."/>
        </authorList>
    </citation>
    <scope>NUCLEOTIDE SEQUENCE</scope>
    <source>
        <strain evidence="9">BLF_Eptnil</strain>
        <tissue evidence="9">Kidney</tissue>
    </source>
</reference>
<dbReference type="AlphaFoldDB" id="A0AA40HPY0"/>
<keyword evidence="10" id="KW-1185">Reference proteome</keyword>
<evidence type="ECO:0000256" key="2">
    <source>
        <dbReference type="ARBA" id="ARBA00006022"/>
    </source>
</evidence>
<comment type="subcellular location">
    <subcellularLocation>
        <location evidence="1">Membrane</location>
        <topology evidence="1">Multi-pass membrane protein</topology>
    </subcellularLocation>
</comment>
<evidence type="ECO:0000313" key="9">
    <source>
        <dbReference type="EMBL" id="KAK1335246.1"/>
    </source>
</evidence>
<dbReference type="InterPro" id="IPR007237">
    <property type="entry name" value="CD20-like"/>
</dbReference>
<name>A0AA40HPY0_CNENI</name>
<evidence type="ECO:0000256" key="4">
    <source>
        <dbReference type="ARBA" id="ARBA00022692"/>
    </source>
</evidence>
<evidence type="ECO:0000256" key="5">
    <source>
        <dbReference type="ARBA" id="ARBA00022989"/>
    </source>
</evidence>
<evidence type="ECO:0000256" key="1">
    <source>
        <dbReference type="ARBA" id="ARBA00004141"/>
    </source>
</evidence>
<accession>A0AA40HPY0</accession>
<evidence type="ECO:0008006" key="11">
    <source>
        <dbReference type="Google" id="ProtNLM"/>
    </source>
</evidence>
<gene>
    <name evidence="9" type="ORF">QTO34_004830</name>
</gene>
<evidence type="ECO:0000256" key="8">
    <source>
        <dbReference type="SAM" id="Phobius"/>
    </source>
</evidence>
<sequence>MAQSMVTVNGVDVASVLSQPTHINIHIHQESFLTQLLKAGGSLKEFFIGPRDTGPLTPRINYGPLAGGVTQILLGAVSCAFGVFLYFGPWTELRGSGCAFWTGSVAIIAGVGTIVHEKRRSILSGGCLLTLAGTGTAVAAIVLCVKSITWESDDLFSSLCDRPAPATTTTDYKWRRISYRNSDWLEDQCKTSMQLLKNLFLGIRILLLAVCALQVIVSLASLGLGLRSLCGQSSQPMGEKESEKKLLGENSVPTSPPRRRPRLPWANTTLASTATPARDLLPWLQSHERQDSSHPSHGLL</sequence>
<keyword evidence="6 8" id="KW-0472">Membrane</keyword>
<evidence type="ECO:0000256" key="7">
    <source>
        <dbReference type="SAM" id="MobiDB-lite"/>
    </source>
</evidence>
<proteinExistence type="inferred from homology"/>
<feature type="transmembrane region" description="Helical" evidence="8">
    <location>
        <begin position="93"/>
        <end position="115"/>
    </location>
</feature>
<dbReference type="GO" id="GO:0016020">
    <property type="term" value="C:membrane"/>
    <property type="evidence" value="ECO:0007669"/>
    <property type="project" value="UniProtKB-SubCell"/>
</dbReference>
<dbReference type="PANTHER" id="PTHR15756:SF7">
    <property type="entry name" value="TRANSMEMBRANE PROTEIN 176B"/>
    <property type="match status" value="1"/>
</dbReference>
<feature type="compositionally biased region" description="Basic and acidic residues" evidence="7">
    <location>
        <begin position="238"/>
        <end position="247"/>
    </location>
</feature>
<dbReference type="EMBL" id="JAULJE010000014">
    <property type="protein sequence ID" value="KAK1335246.1"/>
    <property type="molecule type" value="Genomic_DNA"/>
</dbReference>
<comment type="similarity">
    <text evidence="2">Belongs to the TMEM176 family.</text>
</comment>
<feature type="transmembrane region" description="Helical" evidence="8">
    <location>
        <begin position="127"/>
        <end position="148"/>
    </location>
</feature>
<dbReference type="Pfam" id="PF04103">
    <property type="entry name" value="CD20"/>
    <property type="match status" value="1"/>
</dbReference>
<comment type="caution">
    <text evidence="9">The sequence shown here is derived from an EMBL/GenBank/DDBJ whole genome shotgun (WGS) entry which is preliminary data.</text>
</comment>
<dbReference type="InterPro" id="IPR009281">
    <property type="entry name" value="TMEM176A/TMEM176B"/>
</dbReference>
<evidence type="ECO:0000256" key="3">
    <source>
        <dbReference type="ARBA" id="ARBA00022553"/>
    </source>
</evidence>
<protein>
    <recommendedName>
        <fullName evidence="11">Transmembrane protein 176B</fullName>
    </recommendedName>
</protein>
<evidence type="ECO:0000313" key="10">
    <source>
        <dbReference type="Proteomes" id="UP001177744"/>
    </source>
</evidence>
<keyword evidence="5 8" id="KW-1133">Transmembrane helix</keyword>
<dbReference type="Proteomes" id="UP001177744">
    <property type="component" value="Unassembled WGS sequence"/>
</dbReference>
<feature type="region of interest" description="Disordered" evidence="7">
    <location>
        <begin position="233"/>
        <end position="273"/>
    </location>
</feature>
<organism evidence="9 10">
    <name type="scientific">Cnephaeus nilssonii</name>
    <name type="common">Northern bat</name>
    <name type="synonym">Eptesicus nilssonii</name>
    <dbReference type="NCBI Taxonomy" id="3371016"/>
    <lineage>
        <taxon>Eukaryota</taxon>
        <taxon>Metazoa</taxon>
        <taxon>Chordata</taxon>
        <taxon>Craniata</taxon>
        <taxon>Vertebrata</taxon>
        <taxon>Euteleostomi</taxon>
        <taxon>Mammalia</taxon>
        <taxon>Eutheria</taxon>
        <taxon>Laurasiatheria</taxon>
        <taxon>Chiroptera</taxon>
        <taxon>Yangochiroptera</taxon>
        <taxon>Vespertilionidae</taxon>
        <taxon>Cnephaeus</taxon>
    </lineage>
</organism>
<dbReference type="PANTHER" id="PTHR15756">
    <property type="entry name" value="LR8/HCA112"/>
    <property type="match status" value="1"/>
</dbReference>
<evidence type="ECO:0000256" key="6">
    <source>
        <dbReference type="ARBA" id="ARBA00023136"/>
    </source>
</evidence>
<feature type="transmembrane region" description="Helical" evidence="8">
    <location>
        <begin position="201"/>
        <end position="226"/>
    </location>
</feature>
<keyword evidence="3" id="KW-0597">Phosphoprotein</keyword>
<dbReference type="GO" id="GO:2001199">
    <property type="term" value="P:negative regulation of dendritic cell differentiation"/>
    <property type="evidence" value="ECO:0007669"/>
    <property type="project" value="TreeGrafter"/>
</dbReference>